<dbReference type="InterPro" id="IPR010621">
    <property type="entry name" value="DUF1214"/>
</dbReference>
<keyword evidence="1" id="KW-0472">Membrane</keyword>
<reference evidence="3 4" key="1">
    <citation type="submission" date="2021-03" db="EMBL/GenBank/DDBJ databases">
        <title>Flavobacterium kribbensis sp. nov, an endophytic bacteria, isolated from soybean.</title>
        <authorList>
            <person name="Lee J."/>
            <person name="Seo J."/>
        </authorList>
    </citation>
    <scope>NUCLEOTIDE SEQUENCE [LARGE SCALE GENOMIC DNA]</scope>
    <source>
        <strain evidence="3 4">BB8</strain>
    </source>
</reference>
<evidence type="ECO:0000256" key="1">
    <source>
        <dbReference type="SAM" id="Phobius"/>
    </source>
</evidence>
<dbReference type="Gene3D" id="2.60.120.600">
    <property type="entry name" value="Domain of unknown function DUF1214, C-terminal domain"/>
    <property type="match status" value="1"/>
</dbReference>
<dbReference type="Proteomes" id="UP000663440">
    <property type="component" value="Chromosome"/>
</dbReference>
<organism evidence="3 4">
    <name type="scientific">Flavobacterium endoglycinae</name>
    <dbReference type="NCBI Taxonomy" id="2816357"/>
    <lineage>
        <taxon>Bacteria</taxon>
        <taxon>Pseudomonadati</taxon>
        <taxon>Bacteroidota</taxon>
        <taxon>Flavobacteriia</taxon>
        <taxon>Flavobacteriales</taxon>
        <taxon>Flavobacteriaceae</taxon>
        <taxon>Flavobacterium</taxon>
    </lineage>
</organism>
<gene>
    <name evidence="3" type="ORF">J0383_19590</name>
</gene>
<evidence type="ECO:0000313" key="4">
    <source>
        <dbReference type="Proteomes" id="UP000663440"/>
    </source>
</evidence>
<protein>
    <submittedName>
        <fullName evidence="3">DUF1214 domain-containing protein</fullName>
    </submittedName>
</protein>
<proteinExistence type="predicted"/>
<dbReference type="SUPFAM" id="SSF160935">
    <property type="entry name" value="VPA0735-like"/>
    <property type="match status" value="1"/>
</dbReference>
<name>A0ABX7QLV4_9FLAO</name>
<accession>A0ABX7QLV4</accession>
<dbReference type="RefSeq" id="WP_207298731.1">
    <property type="nucleotide sequence ID" value="NZ_CP071448.1"/>
</dbReference>
<evidence type="ECO:0000259" key="2">
    <source>
        <dbReference type="Pfam" id="PF06742"/>
    </source>
</evidence>
<keyword evidence="1" id="KW-1133">Transmembrane helix</keyword>
<dbReference type="PANTHER" id="PTHR36509:SF2">
    <property type="entry name" value="BLL3101 PROTEIN"/>
    <property type="match status" value="1"/>
</dbReference>
<dbReference type="EMBL" id="CP071448">
    <property type="protein sequence ID" value="QSW91619.1"/>
    <property type="molecule type" value="Genomic_DNA"/>
</dbReference>
<feature type="domain" description="DUF1214" evidence="2">
    <location>
        <begin position="1"/>
        <end position="58"/>
    </location>
</feature>
<dbReference type="Pfam" id="PF06742">
    <property type="entry name" value="DUF1214"/>
    <property type="match status" value="1"/>
</dbReference>
<keyword evidence="4" id="KW-1185">Reference proteome</keyword>
<keyword evidence="1" id="KW-0812">Transmembrane</keyword>
<evidence type="ECO:0000313" key="3">
    <source>
        <dbReference type="EMBL" id="QSW91619.1"/>
    </source>
</evidence>
<dbReference type="PANTHER" id="PTHR36509">
    <property type="entry name" value="BLL3101 PROTEIN"/>
    <property type="match status" value="1"/>
</dbReference>
<feature type="transmembrane region" description="Helical" evidence="1">
    <location>
        <begin position="66"/>
        <end position="88"/>
    </location>
</feature>
<dbReference type="InterPro" id="IPR037049">
    <property type="entry name" value="DUF1214_C_sf"/>
</dbReference>
<sequence>MYKPPERFMVPNTIDRYSIINKTKGLKYEANGDLIIYLQSTSLGKDKESNWLPTQKMKNSCLLPEFMVQSLMSLTIFGVSIFITILFYSRLLSKIYNLTKLT</sequence>